<keyword evidence="5" id="KW-1185">Reference proteome</keyword>
<proteinExistence type="inferred from homology"/>
<keyword evidence="2" id="KW-0378">Hydrolase</keyword>
<dbReference type="Pfam" id="PF00975">
    <property type="entry name" value="Thioesterase"/>
    <property type="match status" value="1"/>
</dbReference>
<gene>
    <name evidence="4" type="ORF">PV383_39140</name>
</gene>
<dbReference type="PANTHER" id="PTHR11487">
    <property type="entry name" value="THIOESTERASE"/>
    <property type="match status" value="1"/>
</dbReference>
<protein>
    <submittedName>
        <fullName evidence="4">Thioesterase domain-containing protein</fullName>
    </submittedName>
</protein>
<dbReference type="Proteomes" id="UP001282474">
    <property type="component" value="Unassembled WGS sequence"/>
</dbReference>
<name>A0ABU4N3R5_9ACTN</name>
<evidence type="ECO:0000256" key="1">
    <source>
        <dbReference type="ARBA" id="ARBA00007169"/>
    </source>
</evidence>
<sequence>MRVYLLPHAGGSAGSYAAWARALTPPGLRFVPVELPGRGTRLAEAPLTSMDEAVDGIVSVLESRPPQERFLLFGHSMGAQIAYETTRRLAESDRPLPQALLVSGCRPPGAPQPTSLHERDDQGLLEGIVELGGTPAQVLANRDLMEMMLPVIRADLTLLAHYARQTRPTVLPCPVVAYGGTEDRLAGPEWITGWRSTTAGPFHHRLFPGEHFFLHDQMSEVIADIAAVARGASAATGG</sequence>
<evidence type="ECO:0000313" key="5">
    <source>
        <dbReference type="Proteomes" id="UP001282474"/>
    </source>
</evidence>
<dbReference type="PANTHER" id="PTHR11487:SF0">
    <property type="entry name" value="S-ACYL FATTY ACID SYNTHASE THIOESTERASE, MEDIUM CHAIN"/>
    <property type="match status" value="1"/>
</dbReference>
<dbReference type="SMART" id="SM00824">
    <property type="entry name" value="PKS_TE"/>
    <property type="match status" value="1"/>
</dbReference>
<reference evidence="4 5" key="1">
    <citation type="journal article" date="2023" name="Microb. Genom.">
        <title>Mesoterricola silvestris gen. nov., sp. nov., Mesoterricola sediminis sp. nov., Geothrix oryzae sp. nov., Geothrix edaphica sp. nov., Geothrix rubra sp. nov., and Geothrix limicola sp. nov., six novel members of Acidobacteriota isolated from soils.</title>
        <authorList>
            <person name="Weisberg A.J."/>
            <person name="Pearce E."/>
            <person name="Kramer C.G."/>
            <person name="Chang J.H."/>
            <person name="Clarke C.R."/>
        </authorList>
    </citation>
    <scope>NUCLEOTIDE SEQUENCE [LARGE SCALE GENOMIC DNA]</scope>
    <source>
        <strain evidence="4 5">NE20-4-1</strain>
    </source>
</reference>
<dbReference type="EMBL" id="JARAWJ010000047">
    <property type="protein sequence ID" value="MDX3043144.1"/>
    <property type="molecule type" value="Genomic_DNA"/>
</dbReference>
<organism evidence="4 5">
    <name type="scientific">Streptomyces caniscabiei</name>
    <dbReference type="NCBI Taxonomy" id="2746961"/>
    <lineage>
        <taxon>Bacteria</taxon>
        <taxon>Bacillati</taxon>
        <taxon>Actinomycetota</taxon>
        <taxon>Actinomycetes</taxon>
        <taxon>Kitasatosporales</taxon>
        <taxon>Streptomycetaceae</taxon>
        <taxon>Streptomyces</taxon>
    </lineage>
</organism>
<comment type="caution">
    <text evidence="4">The sequence shown here is derived from an EMBL/GenBank/DDBJ whole genome shotgun (WGS) entry which is preliminary data.</text>
</comment>
<dbReference type="InterPro" id="IPR001031">
    <property type="entry name" value="Thioesterase"/>
</dbReference>
<evidence type="ECO:0000259" key="3">
    <source>
        <dbReference type="SMART" id="SM00824"/>
    </source>
</evidence>
<accession>A0ABU4N3R5</accession>
<dbReference type="InterPro" id="IPR020802">
    <property type="entry name" value="TesA-like"/>
</dbReference>
<dbReference type="InterPro" id="IPR012223">
    <property type="entry name" value="TEII"/>
</dbReference>
<dbReference type="Gene3D" id="3.40.50.1820">
    <property type="entry name" value="alpha/beta hydrolase"/>
    <property type="match status" value="1"/>
</dbReference>
<feature type="domain" description="Thioesterase TesA-like" evidence="3">
    <location>
        <begin position="7"/>
        <end position="222"/>
    </location>
</feature>
<evidence type="ECO:0000256" key="2">
    <source>
        <dbReference type="ARBA" id="ARBA00022801"/>
    </source>
</evidence>
<comment type="similarity">
    <text evidence="1">Belongs to the thioesterase family.</text>
</comment>
<evidence type="ECO:0000313" key="4">
    <source>
        <dbReference type="EMBL" id="MDX3043144.1"/>
    </source>
</evidence>
<dbReference type="RefSeq" id="WP_045563381.1">
    <property type="nucleotide sequence ID" value="NZ_JABXWF010000040.1"/>
</dbReference>
<dbReference type="InterPro" id="IPR029058">
    <property type="entry name" value="AB_hydrolase_fold"/>
</dbReference>
<dbReference type="SUPFAM" id="SSF53474">
    <property type="entry name" value="alpha/beta-Hydrolases"/>
    <property type="match status" value="1"/>
</dbReference>